<proteinExistence type="predicted"/>
<sequence>MKKWLAPVLLGMLATGCTSVEQVDMSPKGQQQVITQSGDIQWVPVDVPVVTEFALTDKSQMLLDGNSAGAIAAFALPGNRGSLDIKLETFVNKNLEFYAPNVVVMNTAGETIYQADFSKFKYEPAKLLDNDKFVLEMNVIPDMTGNDLHVLVYTTSADLKGSSEVLHPAKAFALANHTQPPDIADPQAKHSPLGQFRFSVSANDIVNTKIVAKNDNIPQGTDLTSYYHSSIKAAVAADDIPKALTLLDEAKELGIEGAQEVFVKAVNTK</sequence>
<dbReference type="Proteomes" id="UP000031586">
    <property type="component" value="Unassembled WGS sequence"/>
</dbReference>
<dbReference type="GeneID" id="48231162"/>
<dbReference type="RefSeq" id="WP_009706534.1">
    <property type="nucleotide sequence ID" value="NZ_BAOH01000024.1"/>
</dbReference>
<dbReference type="PATRIC" id="fig|1229493.5.peg.677"/>
<reference evidence="1 2" key="1">
    <citation type="submission" date="2014-07" db="EMBL/GenBank/DDBJ databases">
        <title>Unique and conserved regions in Vibrio harveyi and related species in comparison with the shrimp pathogen Vibrio harveyi CAIM 1792.</title>
        <authorList>
            <person name="Espinoza-Valles I."/>
            <person name="Vora G."/>
            <person name="Leekitcharoenphon P."/>
            <person name="Ussery D."/>
            <person name="Hoj L."/>
            <person name="Gomez-Gil B."/>
        </authorList>
    </citation>
    <scope>NUCLEOTIDE SEQUENCE [LARGE SCALE GENOMIC DNA]</scope>
    <source>
        <strain evidence="2">CAIM 1854 / LMG 25443</strain>
    </source>
</reference>
<dbReference type="InterPro" id="IPR010794">
    <property type="entry name" value="MalM"/>
</dbReference>
<dbReference type="Pfam" id="PF07148">
    <property type="entry name" value="MalM"/>
    <property type="match status" value="1"/>
</dbReference>
<dbReference type="GO" id="GO:0042597">
    <property type="term" value="C:periplasmic space"/>
    <property type="evidence" value="ECO:0007669"/>
    <property type="project" value="InterPro"/>
</dbReference>
<dbReference type="AlphaFoldDB" id="A0A0C1ZKH4"/>
<evidence type="ECO:0000313" key="1">
    <source>
        <dbReference type="EMBL" id="KIF53676.1"/>
    </source>
</evidence>
<organism evidence="1 2">
    <name type="scientific">Vibrio owensii CAIM 1854 = LMG 25443</name>
    <dbReference type="NCBI Taxonomy" id="1229493"/>
    <lineage>
        <taxon>Bacteria</taxon>
        <taxon>Pseudomonadati</taxon>
        <taxon>Pseudomonadota</taxon>
        <taxon>Gammaproteobacteria</taxon>
        <taxon>Vibrionales</taxon>
        <taxon>Vibrionaceae</taxon>
        <taxon>Vibrio</taxon>
    </lineage>
</organism>
<accession>A0A0C1ZKH4</accession>
<dbReference type="GO" id="GO:0008643">
    <property type="term" value="P:carbohydrate transport"/>
    <property type="evidence" value="ECO:0007669"/>
    <property type="project" value="InterPro"/>
</dbReference>
<dbReference type="EMBL" id="JPRD01000013">
    <property type="protein sequence ID" value="KIF53676.1"/>
    <property type="molecule type" value="Genomic_DNA"/>
</dbReference>
<protein>
    <submittedName>
        <fullName evidence="1">Maltose operon protein</fullName>
    </submittedName>
</protein>
<gene>
    <name evidence="1" type="ORF">H735_07945</name>
</gene>
<dbReference type="PROSITE" id="PS51257">
    <property type="entry name" value="PROKAR_LIPOPROTEIN"/>
    <property type="match status" value="1"/>
</dbReference>
<name>A0A0C1ZKH4_9VIBR</name>
<comment type="caution">
    <text evidence="1">The sequence shown here is derived from an EMBL/GenBank/DDBJ whole genome shotgun (WGS) entry which is preliminary data.</text>
</comment>
<evidence type="ECO:0000313" key="2">
    <source>
        <dbReference type="Proteomes" id="UP000031586"/>
    </source>
</evidence>